<dbReference type="GO" id="GO:0005737">
    <property type="term" value="C:cytoplasm"/>
    <property type="evidence" value="ECO:0000318"/>
    <property type="project" value="GO_Central"/>
</dbReference>
<dbReference type="EC" id="2.7.11.25" evidence="2"/>
<evidence type="ECO:0000256" key="4">
    <source>
        <dbReference type="ARBA" id="ARBA00022741"/>
    </source>
</evidence>
<reference evidence="13" key="1">
    <citation type="journal article" date="2013" name="Science">
        <title>The Amborella genome and the evolution of flowering plants.</title>
        <authorList>
            <consortium name="Amborella Genome Project"/>
        </authorList>
    </citation>
    <scope>NUCLEOTIDE SEQUENCE [LARGE SCALE GENOMIC DNA]</scope>
</reference>
<dbReference type="FunFam" id="1.10.510.10:FF:000186">
    <property type="entry name" value="Mitogen-activated protein kinase kinase kinase"/>
    <property type="match status" value="1"/>
</dbReference>
<dbReference type="InterPro" id="IPR011009">
    <property type="entry name" value="Kinase-like_dom_sf"/>
</dbReference>
<dbReference type="PANTHER" id="PTHR48016">
    <property type="entry name" value="MAP KINASE KINASE KINASE SSK2-RELATED-RELATED"/>
    <property type="match status" value="1"/>
</dbReference>
<dbReference type="CDD" id="cd06632">
    <property type="entry name" value="STKc_MEKK1_plant"/>
    <property type="match status" value="1"/>
</dbReference>
<dbReference type="GO" id="GO:0002221">
    <property type="term" value="P:pattern recognition receptor signaling pathway"/>
    <property type="evidence" value="ECO:0007669"/>
    <property type="project" value="EnsemblPlants"/>
</dbReference>
<feature type="compositionally biased region" description="Basic and acidic residues" evidence="10">
    <location>
        <begin position="43"/>
        <end position="61"/>
    </location>
</feature>
<evidence type="ECO:0000256" key="8">
    <source>
        <dbReference type="ARBA" id="ARBA00048329"/>
    </source>
</evidence>
<dbReference type="Proteomes" id="UP000017836">
    <property type="component" value="Unassembled WGS sequence"/>
</dbReference>
<dbReference type="eggNOG" id="KOG0198">
    <property type="taxonomic scope" value="Eukaryota"/>
</dbReference>
<feature type="compositionally biased region" description="Basic and acidic residues" evidence="10">
    <location>
        <begin position="25"/>
        <end position="35"/>
    </location>
</feature>
<gene>
    <name evidence="12" type="ORF">AMTR_s00071p00019220</name>
</gene>
<evidence type="ECO:0000313" key="13">
    <source>
        <dbReference type="Proteomes" id="UP000017836"/>
    </source>
</evidence>
<feature type="binding site" evidence="9">
    <location>
        <position position="332"/>
    </location>
    <ligand>
        <name>ATP</name>
        <dbReference type="ChEBI" id="CHEBI:30616"/>
    </ligand>
</feature>
<feature type="compositionally biased region" description="Low complexity" evidence="10">
    <location>
        <begin position="86"/>
        <end position="102"/>
    </location>
</feature>
<evidence type="ECO:0000256" key="5">
    <source>
        <dbReference type="ARBA" id="ARBA00022777"/>
    </source>
</evidence>
<evidence type="ECO:0000256" key="10">
    <source>
        <dbReference type="SAM" id="MobiDB-lite"/>
    </source>
</evidence>
<proteinExistence type="inferred from homology"/>
<evidence type="ECO:0000313" key="12">
    <source>
        <dbReference type="EMBL" id="ERN19861.1"/>
    </source>
</evidence>
<evidence type="ECO:0000256" key="9">
    <source>
        <dbReference type="PROSITE-ProRule" id="PRU10141"/>
    </source>
</evidence>
<dbReference type="GO" id="GO:1900150">
    <property type="term" value="P:regulation of defense response to fungus"/>
    <property type="evidence" value="ECO:0007669"/>
    <property type="project" value="EnsemblPlants"/>
</dbReference>
<keyword evidence="6 9" id="KW-0067">ATP-binding</keyword>
<evidence type="ECO:0000256" key="6">
    <source>
        <dbReference type="ARBA" id="ARBA00022840"/>
    </source>
</evidence>
<evidence type="ECO:0000256" key="2">
    <source>
        <dbReference type="ARBA" id="ARBA00012406"/>
    </source>
</evidence>
<keyword evidence="3" id="KW-0808">Transferase</keyword>
<sequence>MPAWWNRSSPKKGKSSSSNNSQRTIDNRERSKRNGDQGSSRGVLDDGVHGDYSELQRKGRDVSVVGGAELLLPEGSKLGHPLPRPSVSSLSTTSSDSCSSSSEDATEWGFSNFRYGETPTLNIQIGKSSRPSTSNCHPYSANVPDCIRPQEGHPHSTNGSQFMSSCGALSVSPRGEFHIHNPDLSHTGAHGTSSEIKFAGSGGRQTRQSTAYPLHLSPRARSPGRPISRCRGPTSPIHSRASGSSLESSNGKQEEGRGLCHPLPLPPGSPNSSSPRGVPSSPVTSSPRAIGAIENLHCIGSRWKKGRLLGRGTFGHVYVGFNSESGQMCAIKEVTVISDDRNSKESLRQLGQEISVLSQLSHPNIVRYYGSEMAEDALCIFLEYVSGGSIYKLLQEYGPFKEPVIRSYTGQILSGLAYLHKRNTLHRDIKGANILVDPNGDVKLADFGMAKHVSATSSLLSFKGSPYWMAPEVTMHGNGYNLAVDIWSLGCTIIEMATSKPPWSQYEGMAVIFKIANSKDIPEIPYHLSEDGKHFLRLCLQRDPSARPTATRLLDHPFVRDQTSAKAAKPSLLRNQLSLTNVTQYQDLRPLHIEKEHVLACFSLHEPFKTIWIHPPKRFALPSSSN</sequence>
<evidence type="ECO:0000256" key="7">
    <source>
        <dbReference type="ARBA" id="ARBA00047559"/>
    </source>
</evidence>
<dbReference type="InterPro" id="IPR017441">
    <property type="entry name" value="Protein_kinase_ATP_BS"/>
</dbReference>
<dbReference type="Pfam" id="PF00069">
    <property type="entry name" value="Pkinase"/>
    <property type="match status" value="1"/>
</dbReference>
<dbReference type="GO" id="GO:0000165">
    <property type="term" value="P:MAPK cascade"/>
    <property type="evidence" value="ECO:0000318"/>
    <property type="project" value="GO_Central"/>
</dbReference>
<dbReference type="EMBL" id="KI392062">
    <property type="protein sequence ID" value="ERN19861.1"/>
    <property type="molecule type" value="Genomic_DNA"/>
</dbReference>
<comment type="catalytic activity">
    <reaction evidence="7">
        <text>L-threonyl-[protein] + ATP = O-phospho-L-threonyl-[protein] + ADP + H(+)</text>
        <dbReference type="Rhea" id="RHEA:46608"/>
        <dbReference type="Rhea" id="RHEA-COMP:11060"/>
        <dbReference type="Rhea" id="RHEA-COMP:11605"/>
        <dbReference type="ChEBI" id="CHEBI:15378"/>
        <dbReference type="ChEBI" id="CHEBI:30013"/>
        <dbReference type="ChEBI" id="CHEBI:30616"/>
        <dbReference type="ChEBI" id="CHEBI:61977"/>
        <dbReference type="ChEBI" id="CHEBI:456216"/>
        <dbReference type="EC" id="2.7.11.25"/>
    </reaction>
</comment>
<name>U5D2K3_AMBTC</name>
<evidence type="ECO:0000256" key="1">
    <source>
        <dbReference type="ARBA" id="ARBA00006529"/>
    </source>
</evidence>
<comment type="catalytic activity">
    <reaction evidence="8">
        <text>L-seryl-[protein] + ATP = O-phospho-L-seryl-[protein] + ADP + H(+)</text>
        <dbReference type="Rhea" id="RHEA:17989"/>
        <dbReference type="Rhea" id="RHEA-COMP:9863"/>
        <dbReference type="Rhea" id="RHEA-COMP:11604"/>
        <dbReference type="ChEBI" id="CHEBI:15378"/>
        <dbReference type="ChEBI" id="CHEBI:29999"/>
        <dbReference type="ChEBI" id="CHEBI:30616"/>
        <dbReference type="ChEBI" id="CHEBI:83421"/>
        <dbReference type="ChEBI" id="CHEBI:456216"/>
        <dbReference type="EC" id="2.7.11.25"/>
    </reaction>
</comment>
<dbReference type="SUPFAM" id="SSF56112">
    <property type="entry name" value="Protein kinase-like (PK-like)"/>
    <property type="match status" value="1"/>
</dbReference>
<feature type="region of interest" description="Disordered" evidence="10">
    <location>
        <begin position="1"/>
        <end position="105"/>
    </location>
</feature>
<evidence type="ECO:0000256" key="3">
    <source>
        <dbReference type="ARBA" id="ARBA00022679"/>
    </source>
</evidence>
<dbReference type="GO" id="GO:0004709">
    <property type="term" value="F:MAP kinase kinase kinase activity"/>
    <property type="evidence" value="ECO:0000318"/>
    <property type="project" value="GO_Central"/>
</dbReference>
<dbReference type="GO" id="GO:0005524">
    <property type="term" value="F:ATP binding"/>
    <property type="evidence" value="ECO:0007669"/>
    <property type="project" value="UniProtKB-UniRule"/>
</dbReference>
<protein>
    <recommendedName>
        <fullName evidence="2">mitogen-activated protein kinase kinase kinase</fullName>
        <ecNumber evidence="2">2.7.11.25</ecNumber>
    </recommendedName>
</protein>
<keyword evidence="13" id="KW-1185">Reference proteome</keyword>
<dbReference type="PANTHER" id="PTHR48016:SF8">
    <property type="entry name" value="MITOGEN-ACTIVATED PROTEIN KINASE KINASE KINASE 3"/>
    <property type="match status" value="1"/>
</dbReference>
<dbReference type="Gene3D" id="1.10.510.10">
    <property type="entry name" value="Transferase(Phosphotransferase) domain 1"/>
    <property type="match status" value="1"/>
</dbReference>
<dbReference type="InterPro" id="IPR050538">
    <property type="entry name" value="MAP_kinase_kinase_kinase"/>
</dbReference>
<keyword evidence="4 9" id="KW-0547">Nucleotide-binding</keyword>
<dbReference type="OMA" id="DATEWGF"/>
<feature type="region of interest" description="Disordered" evidence="10">
    <location>
        <begin position="181"/>
        <end position="286"/>
    </location>
</feature>
<dbReference type="GO" id="GO:1900424">
    <property type="term" value="P:regulation of defense response to bacterium"/>
    <property type="evidence" value="ECO:0007669"/>
    <property type="project" value="EnsemblPlants"/>
</dbReference>
<comment type="similarity">
    <text evidence="1">Belongs to the protein kinase superfamily. STE Ser/Thr protein kinase family. MAP kinase kinase kinase subfamily.</text>
</comment>
<feature type="compositionally biased region" description="Polar residues" evidence="10">
    <location>
        <begin position="241"/>
        <end position="251"/>
    </location>
</feature>
<dbReference type="PROSITE" id="PS50011">
    <property type="entry name" value="PROTEIN_KINASE_DOM"/>
    <property type="match status" value="1"/>
</dbReference>
<dbReference type="STRING" id="13333.U5D2K3"/>
<dbReference type="SMART" id="SM00220">
    <property type="entry name" value="S_TKc"/>
    <property type="match status" value="1"/>
</dbReference>
<dbReference type="Gramene" id="ERN19861">
    <property type="protein sequence ID" value="ERN19861"/>
    <property type="gene ID" value="AMTR_s00071p00019220"/>
</dbReference>
<evidence type="ECO:0000259" key="11">
    <source>
        <dbReference type="PROSITE" id="PS50011"/>
    </source>
</evidence>
<keyword evidence="5" id="KW-0418">Kinase</keyword>
<feature type="domain" description="Protein kinase" evidence="11">
    <location>
        <begin position="303"/>
        <end position="559"/>
    </location>
</feature>
<accession>U5D2K3</accession>
<dbReference type="PROSITE" id="PS00107">
    <property type="entry name" value="PROTEIN_KINASE_ATP"/>
    <property type="match status" value="1"/>
</dbReference>
<organism evidence="12 13">
    <name type="scientific">Amborella trichopoda</name>
    <dbReference type="NCBI Taxonomy" id="13333"/>
    <lineage>
        <taxon>Eukaryota</taxon>
        <taxon>Viridiplantae</taxon>
        <taxon>Streptophyta</taxon>
        <taxon>Embryophyta</taxon>
        <taxon>Tracheophyta</taxon>
        <taxon>Spermatophyta</taxon>
        <taxon>Magnoliopsida</taxon>
        <taxon>Amborellales</taxon>
        <taxon>Amborellaceae</taxon>
        <taxon>Amborella</taxon>
    </lineage>
</organism>
<dbReference type="HOGENOM" id="CLU_000288_124_3_1"/>
<dbReference type="AlphaFoldDB" id="U5D2K3"/>
<dbReference type="InterPro" id="IPR000719">
    <property type="entry name" value="Prot_kinase_dom"/>
</dbReference>
<feature type="compositionally biased region" description="Low complexity" evidence="10">
    <location>
        <begin position="270"/>
        <end position="286"/>
    </location>
</feature>